<keyword evidence="1" id="KW-1133">Transmembrane helix</keyword>
<protein>
    <submittedName>
        <fullName evidence="2">Transmembrane protein, putative</fullName>
    </submittedName>
</protein>
<gene>
    <name evidence="2" type="ORF">TTHERM_000724790</name>
</gene>
<feature type="transmembrane region" description="Helical" evidence="1">
    <location>
        <begin position="54"/>
        <end position="75"/>
    </location>
</feature>
<accession>W7XBU5</accession>
<reference evidence="3" key="1">
    <citation type="journal article" date="2006" name="PLoS Biol.">
        <title>Macronuclear genome sequence of the ciliate Tetrahymena thermophila, a model eukaryote.</title>
        <authorList>
            <person name="Eisen J.A."/>
            <person name="Coyne R.S."/>
            <person name="Wu M."/>
            <person name="Wu D."/>
            <person name="Thiagarajan M."/>
            <person name="Wortman J.R."/>
            <person name="Badger J.H."/>
            <person name="Ren Q."/>
            <person name="Amedeo P."/>
            <person name="Jones K.M."/>
            <person name="Tallon L.J."/>
            <person name="Delcher A.L."/>
            <person name="Salzberg S.L."/>
            <person name="Silva J.C."/>
            <person name="Haas B.J."/>
            <person name="Majoros W.H."/>
            <person name="Farzad M."/>
            <person name="Carlton J.M."/>
            <person name="Smith R.K. Jr."/>
            <person name="Garg J."/>
            <person name="Pearlman R.E."/>
            <person name="Karrer K.M."/>
            <person name="Sun L."/>
            <person name="Manning G."/>
            <person name="Elde N.C."/>
            <person name="Turkewitz A.P."/>
            <person name="Asai D.J."/>
            <person name="Wilkes D.E."/>
            <person name="Wang Y."/>
            <person name="Cai H."/>
            <person name="Collins K."/>
            <person name="Stewart B.A."/>
            <person name="Lee S.R."/>
            <person name="Wilamowska K."/>
            <person name="Weinberg Z."/>
            <person name="Ruzzo W.L."/>
            <person name="Wloga D."/>
            <person name="Gaertig J."/>
            <person name="Frankel J."/>
            <person name="Tsao C.-C."/>
            <person name="Gorovsky M.A."/>
            <person name="Keeling P.J."/>
            <person name="Waller R.F."/>
            <person name="Patron N.J."/>
            <person name="Cherry J.M."/>
            <person name="Stover N.A."/>
            <person name="Krieger C.J."/>
            <person name="del Toro C."/>
            <person name="Ryder H.F."/>
            <person name="Williamson S.C."/>
            <person name="Barbeau R.A."/>
            <person name="Hamilton E.P."/>
            <person name="Orias E."/>
        </authorList>
    </citation>
    <scope>NUCLEOTIDE SEQUENCE [LARGE SCALE GENOMIC DNA]</scope>
    <source>
        <strain evidence="3">SB210</strain>
    </source>
</reference>
<proteinExistence type="predicted"/>
<name>W7XBU5_TETTS</name>
<evidence type="ECO:0000313" key="2">
    <source>
        <dbReference type="EMBL" id="EWS71156.1"/>
    </source>
</evidence>
<dbReference type="Proteomes" id="UP000009168">
    <property type="component" value="Unassembled WGS sequence"/>
</dbReference>
<evidence type="ECO:0000313" key="3">
    <source>
        <dbReference type="Proteomes" id="UP000009168"/>
    </source>
</evidence>
<keyword evidence="1" id="KW-0472">Membrane</keyword>
<dbReference type="GeneID" id="24440405"/>
<dbReference type="EMBL" id="GG662257">
    <property type="protein sequence ID" value="EWS71156.1"/>
    <property type="molecule type" value="Genomic_DNA"/>
</dbReference>
<sequence>MQSQMQNEQIKYFWKKILFMLFDIYKQLAERINNKQLLILIQCSQNIRIYKIQLVGFFFYLFSQILHKITIYSLLNQNIRLCKYAVKYINEPATIHIKRSTLKQDHFQQIY</sequence>
<keyword evidence="3" id="KW-1185">Reference proteome</keyword>
<dbReference type="KEGG" id="tet:TTHERM_000724790"/>
<dbReference type="AlphaFoldDB" id="W7XBU5"/>
<dbReference type="RefSeq" id="XP_012656297.1">
    <property type="nucleotide sequence ID" value="XM_012800843.1"/>
</dbReference>
<organism evidence="2 3">
    <name type="scientific">Tetrahymena thermophila (strain SB210)</name>
    <dbReference type="NCBI Taxonomy" id="312017"/>
    <lineage>
        <taxon>Eukaryota</taxon>
        <taxon>Sar</taxon>
        <taxon>Alveolata</taxon>
        <taxon>Ciliophora</taxon>
        <taxon>Intramacronucleata</taxon>
        <taxon>Oligohymenophorea</taxon>
        <taxon>Hymenostomatida</taxon>
        <taxon>Tetrahymenina</taxon>
        <taxon>Tetrahymenidae</taxon>
        <taxon>Tetrahymena</taxon>
    </lineage>
</organism>
<dbReference type="InParanoid" id="W7XBU5"/>
<keyword evidence="1 2" id="KW-0812">Transmembrane</keyword>
<evidence type="ECO:0000256" key="1">
    <source>
        <dbReference type="SAM" id="Phobius"/>
    </source>
</evidence>